<dbReference type="AlphaFoldDB" id="A0A432ZSI4"/>
<keyword evidence="3" id="KW-1185">Reference proteome</keyword>
<feature type="transmembrane region" description="Helical" evidence="1">
    <location>
        <begin position="62"/>
        <end position="79"/>
    </location>
</feature>
<keyword evidence="1" id="KW-0472">Membrane</keyword>
<evidence type="ECO:0000256" key="1">
    <source>
        <dbReference type="SAM" id="Phobius"/>
    </source>
</evidence>
<feature type="transmembrane region" description="Helical" evidence="1">
    <location>
        <begin position="183"/>
        <end position="202"/>
    </location>
</feature>
<evidence type="ECO:0000313" key="3">
    <source>
        <dbReference type="Proteomes" id="UP000287996"/>
    </source>
</evidence>
<proteinExistence type="predicted"/>
<keyword evidence="1" id="KW-0812">Transmembrane</keyword>
<dbReference type="Proteomes" id="UP000287996">
    <property type="component" value="Unassembled WGS sequence"/>
</dbReference>
<comment type="caution">
    <text evidence="2">The sequence shown here is derived from an EMBL/GenBank/DDBJ whole genome shotgun (WGS) entry which is preliminary data.</text>
</comment>
<protein>
    <submittedName>
        <fullName evidence="2">DUF3307 domain-containing protein</fullName>
    </submittedName>
</protein>
<dbReference type="Pfam" id="PF11750">
    <property type="entry name" value="DUF3307"/>
    <property type="match status" value="1"/>
</dbReference>
<evidence type="ECO:0000313" key="2">
    <source>
        <dbReference type="EMBL" id="RUO80857.1"/>
    </source>
</evidence>
<organism evidence="2 3">
    <name type="scientific">Idiomarina tyrosinivorans</name>
    <dbReference type="NCBI Taxonomy" id="1445662"/>
    <lineage>
        <taxon>Bacteria</taxon>
        <taxon>Pseudomonadati</taxon>
        <taxon>Pseudomonadota</taxon>
        <taxon>Gammaproteobacteria</taxon>
        <taxon>Alteromonadales</taxon>
        <taxon>Idiomarinaceae</taxon>
        <taxon>Idiomarina</taxon>
    </lineage>
</organism>
<dbReference type="OrthoDB" id="8536716at2"/>
<feature type="transmembrane region" description="Helical" evidence="1">
    <location>
        <begin position="223"/>
        <end position="246"/>
    </location>
</feature>
<dbReference type="InterPro" id="IPR021737">
    <property type="entry name" value="Phage_phiKZ_Orf197"/>
</dbReference>
<feature type="transmembrane region" description="Helical" evidence="1">
    <location>
        <begin position="130"/>
        <end position="157"/>
    </location>
</feature>
<name>A0A432ZSI4_9GAMM</name>
<gene>
    <name evidence="2" type="ORF">CWI84_04535</name>
</gene>
<accession>A0A432ZSI4</accession>
<dbReference type="RefSeq" id="WP_126841385.1">
    <property type="nucleotide sequence ID" value="NZ_PIQH01000003.1"/>
</dbReference>
<dbReference type="EMBL" id="PIQH01000003">
    <property type="protein sequence ID" value="RUO80857.1"/>
    <property type="molecule type" value="Genomic_DNA"/>
</dbReference>
<reference evidence="2 3" key="1">
    <citation type="journal article" date="2011" name="Front. Microbiol.">
        <title>Genomic signatures of strain selection and enhancement in Bacillus atrophaeus var. globigii, a historical biowarfare simulant.</title>
        <authorList>
            <person name="Gibbons H.S."/>
            <person name="Broomall S.M."/>
            <person name="McNew L.A."/>
            <person name="Daligault H."/>
            <person name="Chapman C."/>
            <person name="Bruce D."/>
            <person name="Karavis M."/>
            <person name="Krepps M."/>
            <person name="McGregor P.A."/>
            <person name="Hong C."/>
            <person name="Park K.H."/>
            <person name="Akmal A."/>
            <person name="Feldman A."/>
            <person name="Lin J.S."/>
            <person name="Chang W.E."/>
            <person name="Higgs B.W."/>
            <person name="Demirev P."/>
            <person name="Lindquist J."/>
            <person name="Liem A."/>
            <person name="Fochler E."/>
            <person name="Read T.D."/>
            <person name="Tapia R."/>
            <person name="Johnson S."/>
            <person name="Bishop-Lilly K.A."/>
            <person name="Detter C."/>
            <person name="Han C."/>
            <person name="Sozhamannan S."/>
            <person name="Rosenzweig C.N."/>
            <person name="Skowronski E.W."/>
        </authorList>
    </citation>
    <scope>NUCLEOTIDE SEQUENCE [LARGE SCALE GENOMIC DNA]</scope>
    <source>
        <strain evidence="2 3">CC-PW-9</strain>
    </source>
</reference>
<feature type="transmembrane region" description="Helical" evidence="1">
    <location>
        <begin position="99"/>
        <end position="118"/>
    </location>
</feature>
<keyword evidence="1" id="KW-1133">Transmembrane helix</keyword>
<sequence>MAVTALLLFLAHLLGDFYLQPQAWIDSRYQHRIRSLGLFKHIVVHAIVAALALALSPLPMSLPSLILAWAAVVLSHYGIDIWKSYQKGGFRYFLLDQVGHWLVIAGTTLALGAAANIWQVSELAAFCEHLLSVKALLLLAAVLLLSEPVAIAISMALDSYTRQLDDDEGLLKAGKWLGIIERWLIFGFVLNGLYVGVGFLLAMKSIFRIGDLTRARDRKLTEYIMLGTLLSVSIAIGVGALTRYLLG</sequence>